<comment type="caution">
    <text evidence="2">The sequence shown here is derived from an EMBL/GenBank/DDBJ whole genome shotgun (WGS) entry which is preliminary data.</text>
</comment>
<evidence type="ECO:0000313" key="2">
    <source>
        <dbReference type="EMBL" id="KAF9784009.1"/>
    </source>
</evidence>
<gene>
    <name evidence="2" type="ORF">BJ322DRAFT_890274</name>
</gene>
<dbReference type="AlphaFoldDB" id="A0A9P6HCH4"/>
<sequence length="212" mass="22404">MPWFKKSKKFFQPSQTFAFFIPTHIAAGPLGIGAELNPDVGPEGSNGGRGFTIVNRGIVSRQPEPSSVSTATPGFEDTIMEHRREVPLDAPNERSGLIARDLSLVGQREPGVRNEGENQDQGSFAEQPPQVPAENASQSVQPGENTQETVPGGSKVVGRDWKDTAIGVVGIAADVALGVAEAFSPLKATLATISAVYAQYQACPPPSFGNSF</sequence>
<dbReference type="EMBL" id="WIUZ02000009">
    <property type="protein sequence ID" value="KAF9784009.1"/>
    <property type="molecule type" value="Genomic_DNA"/>
</dbReference>
<keyword evidence="3" id="KW-1185">Reference proteome</keyword>
<organism evidence="2 3">
    <name type="scientific">Thelephora terrestris</name>
    <dbReference type="NCBI Taxonomy" id="56493"/>
    <lineage>
        <taxon>Eukaryota</taxon>
        <taxon>Fungi</taxon>
        <taxon>Dikarya</taxon>
        <taxon>Basidiomycota</taxon>
        <taxon>Agaricomycotina</taxon>
        <taxon>Agaricomycetes</taxon>
        <taxon>Thelephorales</taxon>
        <taxon>Thelephoraceae</taxon>
        <taxon>Thelephora</taxon>
    </lineage>
</organism>
<evidence type="ECO:0000313" key="3">
    <source>
        <dbReference type="Proteomes" id="UP000736335"/>
    </source>
</evidence>
<protein>
    <submittedName>
        <fullName evidence="2">Uncharacterized protein</fullName>
    </submittedName>
</protein>
<accession>A0A9P6HCH4</accession>
<feature type="region of interest" description="Disordered" evidence="1">
    <location>
        <begin position="85"/>
        <end position="157"/>
    </location>
</feature>
<reference evidence="2" key="2">
    <citation type="submission" date="2020-11" db="EMBL/GenBank/DDBJ databases">
        <authorList>
            <consortium name="DOE Joint Genome Institute"/>
            <person name="Kuo A."/>
            <person name="Miyauchi S."/>
            <person name="Kiss E."/>
            <person name="Drula E."/>
            <person name="Kohler A."/>
            <person name="Sanchez-Garcia M."/>
            <person name="Andreopoulos B."/>
            <person name="Barry K.W."/>
            <person name="Bonito G."/>
            <person name="Buee M."/>
            <person name="Carver A."/>
            <person name="Chen C."/>
            <person name="Cichocki N."/>
            <person name="Clum A."/>
            <person name="Culley D."/>
            <person name="Crous P.W."/>
            <person name="Fauchery L."/>
            <person name="Girlanda M."/>
            <person name="Hayes R."/>
            <person name="Keri Z."/>
            <person name="Labutti K."/>
            <person name="Lipzen A."/>
            <person name="Lombard V."/>
            <person name="Magnuson J."/>
            <person name="Maillard F."/>
            <person name="Morin E."/>
            <person name="Murat C."/>
            <person name="Nolan M."/>
            <person name="Ohm R."/>
            <person name="Pangilinan J."/>
            <person name="Pereira M."/>
            <person name="Perotto S."/>
            <person name="Peter M."/>
            <person name="Riley R."/>
            <person name="Sitrit Y."/>
            <person name="Stielow B."/>
            <person name="Szollosi G."/>
            <person name="Zifcakova L."/>
            <person name="Stursova M."/>
            <person name="Spatafora J.W."/>
            <person name="Tedersoo L."/>
            <person name="Vaario L.-M."/>
            <person name="Yamada A."/>
            <person name="Yan M."/>
            <person name="Wang P."/>
            <person name="Xu J."/>
            <person name="Bruns T."/>
            <person name="Baldrian P."/>
            <person name="Vilgalys R."/>
            <person name="Henrissat B."/>
            <person name="Grigoriev I.V."/>
            <person name="Hibbett D."/>
            <person name="Nagy L.G."/>
            <person name="Martin F.M."/>
        </authorList>
    </citation>
    <scope>NUCLEOTIDE SEQUENCE</scope>
    <source>
        <strain evidence="2">UH-Tt-Lm1</strain>
    </source>
</reference>
<evidence type="ECO:0000256" key="1">
    <source>
        <dbReference type="SAM" id="MobiDB-lite"/>
    </source>
</evidence>
<feature type="compositionally biased region" description="Polar residues" evidence="1">
    <location>
        <begin position="135"/>
        <end position="149"/>
    </location>
</feature>
<dbReference type="Proteomes" id="UP000736335">
    <property type="component" value="Unassembled WGS sequence"/>
</dbReference>
<name>A0A9P6HCH4_9AGAM</name>
<proteinExistence type="predicted"/>
<reference evidence="2" key="1">
    <citation type="journal article" date="2020" name="Nat. Commun.">
        <title>Large-scale genome sequencing of mycorrhizal fungi provides insights into the early evolution of symbiotic traits.</title>
        <authorList>
            <person name="Miyauchi S."/>
            <person name="Kiss E."/>
            <person name="Kuo A."/>
            <person name="Drula E."/>
            <person name="Kohler A."/>
            <person name="Sanchez-Garcia M."/>
            <person name="Morin E."/>
            <person name="Andreopoulos B."/>
            <person name="Barry K.W."/>
            <person name="Bonito G."/>
            <person name="Buee M."/>
            <person name="Carver A."/>
            <person name="Chen C."/>
            <person name="Cichocki N."/>
            <person name="Clum A."/>
            <person name="Culley D."/>
            <person name="Crous P.W."/>
            <person name="Fauchery L."/>
            <person name="Girlanda M."/>
            <person name="Hayes R.D."/>
            <person name="Keri Z."/>
            <person name="LaButti K."/>
            <person name="Lipzen A."/>
            <person name="Lombard V."/>
            <person name="Magnuson J."/>
            <person name="Maillard F."/>
            <person name="Murat C."/>
            <person name="Nolan M."/>
            <person name="Ohm R.A."/>
            <person name="Pangilinan J."/>
            <person name="Pereira M.F."/>
            <person name="Perotto S."/>
            <person name="Peter M."/>
            <person name="Pfister S."/>
            <person name="Riley R."/>
            <person name="Sitrit Y."/>
            <person name="Stielow J.B."/>
            <person name="Szollosi G."/>
            <person name="Zifcakova L."/>
            <person name="Stursova M."/>
            <person name="Spatafora J.W."/>
            <person name="Tedersoo L."/>
            <person name="Vaario L.M."/>
            <person name="Yamada A."/>
            <person name="Yan M."/>
            <person name="Wang P."/>
            <person name="Xu J."/>
            <person name="Bruns T."/>
            <person name="Baldrian P."/>
            <person name="Vilgalys R."/>
            <person name="Dunand C."/>
            <person name="Henrissat B."/>
            <person name="Grigoriev I.V."/>
            <person name="Hibbett D."/>
            <person name="Nagy L.G."/>
            <person name="Martin F.M."/>
        </authorList>
    </citation>
    <scope>NUCLEOTIDE SEQUENCE</scope>
    <source>
        <strain evidence="2">UH-Tt-Lm1</strain>
    </source>
</reference>